<sequence length="333" mass="38436">MPSETHDEFFVALCNYDGRKNFGDNLHSFISFGVRHVDGNVTLIAAYGKSNILPRAYSNPIGWHAVVQNEYVTLSEDIQVRYKAWAITWQNYLDFIERLKAMQRLNDHRLRNINPDEREDYRFKLWATVPAYDEAGNVNGVRKALITPTEEAQLSEDNPEYFLNPLTNTCRHTALRFVDMARGRQGKHGNGVSSFFFSSPPLSARFSKERLIMPVGFFVLPLPPDAFHLNDEQRTIAKALYRRLDKIIMLQENNPLTHDKFNGLKSLYQNITEMHEPAIDDVMKSITDWEHENKALINAHRNPGWHLFATATAQMFEELHARFSPEQTCSYSA</sequence>
<dbReference type="Proteomes" id="UP000054785">
    <property type="component" value="Unassembled WGS sequence"/>
</dbReference>
<reference evidence="1 2" key="1">
    <citation type="submission" date="2015-11" db="EMBL/GenBank/DDBJ databases">
        <title>Genomic analysis of 38 Legionella species identifies large and diverse effector repertoires.</title>
        <authorList>
            <person name="Burstein D."/>
            <person name="Amaro F."/>
            <person name="Zusman T."/>
            <person name="Lifshitz Z."/>
            <person name="Cohen O."/>
            <person name="Gilbert J.A."/>
            <person name="Pupko T."/>
            <person name="Shuman H.A."/>
            <person name="Segal G."/>
        </authorList>
    </citation>
    <scope>NUCLEOTIDE SEQUENCE [LARGE SCALE GENOMIC DNA]</scope>
    <source>
        <strain evidence="1 2">ATCC 49504</strain>
    </source>
</reference>
<name>A0A0W0UBB3_9GAMM</name>
<accession>A0A0W0UBB3</accession>
<evidence type="ECO:0000313" key="1">
    <source>
        <dbReference type="EMBL" id="KTD04887.1"/>
    </source>
</evidence>
<proteinExistence type="predicted"/>
<gene>
    <name evidence="1" type="ORF">Lgee_0071</name>
</gene>
<dbReference type="AlphaFoldDB" id="A0A0W0UBB3"/>
<evidence type="ECO:0000313" key="2">
    <source>
        <dbReference type="Proteomes" id="UP000054785"/>
    </source>
</evidence>
<dbReference type="STRING" id="45065.Lgee_0071"/>
<organism evidence="1 2">
    <name type="scientific">Legionella geestiana</name>
    <dbReference type="NCBI Taxonomy" id="45065"/>
    <lineage>
        <taxon>Bacteria</taxon>
        <taxon>Pseudomonadati</taxon>
        <taxon>Pseudomonadota</taxon>
        <taxon>Gammaproteobacteria</taxon>
        <taxon>Legionellales</taxon>
        <taxon>Legionellaceae</taxon>
        <taxon>Legionella</taxon>
    </lineage>
</organism>
<dbReference type="RefSeq" id="WP_028387178.1">
    <property type="nucleotide sequence ID" value="NZ_CAAAHN010000003.1"/>
</dbReference>
<protein>
    <submittedName>
        <fullName evidence="1">Uncharacterized protein</fullName>
    </submittedName>
</protein>
<dbReference type="EMBL" id="LNYC01000001">
    <property type="protein sequence ID" value="KTD04887.1"/>
    <property type="molecule type" value="Genomic_DNA"/>
</dbReference>
<comment type="caution">
    <text evidence="1">The sequence shown here is derived from an EMBL/GenBank/DDBJ whole genome shotgun (WGS) entry which is preliminary data.</text>
</comment>
<dbReference type="OrthoDB" id="5651600at2"/>
<dbReference type="PATRIC" id="fig|45065.4.peg.76"/>
<keyword evidence="2" id="KW-1185">Reference proteome</keyword>